<protein>
    <submittedName>
        <fullName evidence="2">Uncharacterized protein</fullName>
    </submittedName>
</protein>
<reference evidence="2 3" key="1">
    <citation type="submission" date="2019-03" db="EMBL/GenBank/DDBJ databases">
        <title>First draft genome of Liparis tanakae, snailfish: a comprehensive survey of snailfish specific genes.</title>
        <authorList>
            <person name="Kim W."/>
            <person name="Song I."/>
            <person name="Jeong J.-H."/>
            <person name="Kim D."/>
            <person name="Kim S."/>
            <person name="Ryu S."/>
            <person name="Song J.Y."/>
            <person name="Lee S.K."/>
        </authorList>
    </citation>
    <scope>NUCLEOTIDE SEQUENCE [LARGE SCALE GENOMIC DNA]</scope>
    <source>
        <tissue evidence="2">Muscle</tissue>
    </source>
</reference>
<dbReference type="Proteomes" id="UP000314294">
    <property type="component" value="Unassembled WGS sequence"/>
</dbReference>
<dbReference type="EMBL" id="SRLO01010508">
    <property type="protein sequence ID" value="TNN26307.1"/>
    <property type="molecule type" value="Genomic_DNA"/>
</dbReference>
<comment type="caution">
    <text evidence="2">The sequence shown here is derived from an EMBL/GenBank/DDBJ whole genome shotgun (WGS) entry which is preliminary data.</text>
</comment>
<evidence type="ECO:0000313" key="2">
    <source>
        <dbReference type="EMBL" id="TNN26307.1"/>
    </source>
</evidence>
<evidence type="ECO:0000313" key="3">
    <source>
        <dbReference type="Proteomes" id="UP000314294"/>
    </source>
</evidence>
<dbReference type="AlphaFoldDB" id="A0A4Z2EBP7"/>
<name>A0A4Z2EBP7_9TELE</name>
<gene>
    <name evidence="2" type="ORF">EYF80_063556</name>
</gene>
<evidence type="ECO:0000256" key="1">
    <source>
        <dbReference type="SAM" id="MobiDB-lite"/>
    </source>
</evidence>
<feature type="region of interest" description="Disordered" evidence="1">
    <location>
        <begin position="1"/>
        <end position="32"/>
    </location>
</feature>
<accession>A0A4Z2EBP7</accession>
<organism evidence="2 3">
    <name type="scientific">Liparis tanakae</name>
    <name type="common">Tanaka's snailfish</name>
    <dbReference type="NCBI Taxonomy" id="230148"/>
    <lineage>
        <taxon>Eukaryota</taxon>
        <taxon>Metazoa</taxon>
        <taxon>Chordata</taxon>
        <taxon>Craniata</taxon>
        <taxon>Vertebrata</taxon>
        <taxon>Euteleostomi</taxon>
        <taxon>Actinopterygii</taxon>
        <taxon>Neopterygii</taxon>
        <taxon>Teleostei</taxon>
        <taxon>Neoteleostei</taxon>
        <taxon>Acanthomorphata</taxon>
        <taxon>Eupercaria</taxon>
        <taxon>Perciformes</taxon>
        <taxon>Cottioidei</taxon>
        <taxon>Cottales</taxon>
        <taxon>Liparidae</taxon>
        <taxon>Liparis</taxon>
    </lineage>
</organism>
<proteinExistence type="predicted"/>
<sequence length="68" mass="7384">MRSTSHRVEFPLENLHVPQGGVPSGEPPPHQPVCSEVLSVVQKPEPPLQEPLHPSEITGVSHMVSSVF</sequence>
<feature type="compositionally biased region" description="Basic and acidic residues" evidence="1">
    <location>
        <begin position="1"/>
        <end position="10"/>
    </location>
</feature>
<keyword evidence="3" id="KW-1185">Reference proteome</keyword>